<evidence type="ECO:0000256" key="12">
    <source>
        <dbReference type="ARBA" id="ARBA00022989"/>
    </source>
</evidence>
<dbReference type="Proteomes" id="UP000468766">
    <property type="component" value="Unassembled WGS sequence"/>
</dbReference>
<evidence type="ECO:0000256" key="3">
    <source>
        <dbReference type="ARBA" id="ARBA00005042"/>
    </source>
</evidence>
<dbReference type="InterPro" id="IPR048254">
    <property type="entry name" value="CDP_ALCOHOL_P_TRANSF_CS"/>
</dbReference>
<dbReference type="Gene3D" id="1.20.120.1760">
    <property type="match status" value="1"/>
</dbReference>
<feature type="transmembrane region" description="Helical" evidence="20">
    <location>
        <begin position="31"/>
        <end position="51"/>
    </location>
</feature>
<evidence type="ECO:0000256" key="11">
    <source>
        <dbReference type="ARBA" id="ARBA00022692"/>
    </source>
</evidence>
<evidence type="ECO:0000256" key="20">
    <source>
        <dbReference type="SAM" id="Phobius"/>
    </source>
</evidence>
<dbReference type="OrthoDB" id="9796672at2"/>
<comment type="pathway">
    <text evidence="3">Phospholipid metabolism; phosphatidylglycerol biosynthesis; phosphatidylglycerol from CDP-diacylglycerol: step 1/2.</text>
</comment>
<dbReference type="PANTHER" id="PTHR14269:SF62">
    <property type="entry name" value="CDP-DIACYLGLYCEROL--GLYCEROL-3-PHOSPHATE 3-PHOSPHATIDYLTRANSFERASE 1, CHLOROPLASTIC"/>
    <property type="match status" value="1"/>
</dbReference>
<dbReference type="EC" id="2.7.8.5" evidence="6 18"/>
<evidence type="ECO:0000256" key="14">
    <source>
        <dbReference type="ARBA" id="ARBA00023136"/>
    </source>
</evidence>
<evidence type="ECO:0000256" key="10">
    <source>
        <dbReference type="ARBA" id="ARBA00022679"/>
    </source>
</evidence>
<dbReference type="AlphaFoldDB" id="A0A6I0F3R6"/>
<evidence type="ECO:0000313" key="21">
    <source>
        <dbReference type="EMBL" id="KAB2954163.1"/>
    </source>
</evidence>
<keyword evidence="15" id="KW-0594">Phospholipid biosynthesis</keyword>
<keyword evidence="22" id="KW-1185">Reference proteome</keyword>
<dbReference type="PROSITE" id="PS00379">
    <property type="entry name" value="CDP_ALCOHOL_P_TRANSF"/>
    <property type="match status" value="1"/>
</dbReference>
<evidence type="ECO:0000256" key="13">
    <source>
        <dbReference type="ARBA" id="ARBA00023098"/>
    </source>
</evidence>
<keyword evidence="13" id="KW-0443">Lipid metabolism</keyword>
<dbReference type="GO" id="GO:0008444">
    <property type="term" value="F:CDP-diacylglycerol-glycerol-3-phosphate 3-phosphatidyltransferase activity"/>
    <property type="evidence" value="ECO:0007669"/>
    <property type="project" value="UniProtKB-UniRule"/>
</dbReference>
<sequence length="183" mass="19986">MNLANKVTLTRIMFVPLFMIILLIPEIPYRQYIAAGVFIIAAATDGLDGYIARSRKQITRLGQFMDPLADKLLVSAALISLVELGKISAWIAVIIIGREFAVTGLRAILAGEGQSVAASNLGKLKTVFQIITVVVILIDEALSIVIPLPISQVILYLAVIFTIWSGVDYFMKAKGILQNRLET</sequence>
<gene>
    <name evidence="21" type="primary">pgsA</name>
    <name evidence="21" type="ORF">F9B85_00210</name>
</gene>
<evidence type="ECO:0000256" key="6">
    <source>
        <dbReference type="ARBA" id="ARBA00013170"/>
    </source>
</evidence>
<evidence type="ECO:0000256" key="19">
    <source>
        <dbReference type="RuleBase" id="RU003750"/>
    </source>
</evidence>
<comment type="function">
    <text evidence="1">This protein catalyzes the committed step to the synthesis of the acidic phospholipids.</text>
</comment>
<dbReference type="InterPro" id="IPR050324">
    <property type="entry name" value="CDP-alcohol_PTase-I"/>
</dbReference>
<comment type="subcellular location">
    <subcellularLocation>
        <location evidence="2">Cell membrane</location>
        <topology evidence="2">Multi-pass membrane protein</topology>
    </subcellularLocation>
</comment>
<dbReference type="GO" id="GO:0006655">
    <property type="term" value="P:phosphatidylglycerol biosynthetic process"/>
    <property type="evidence" value="ECO:0007669"/>
    <property type="project" value="UniProtKB-UniPathway"/>
</dbReference>
<evidence type="ECO:0000256" key="1">
    <source>
        <dbReference type="ARBA" id="ARBA00003973"/>
    </source>
</evidence>
<protein>
    <recommendedName>
        <fullName evidence="7 18">CDP-diacylglycerol--glycerol-3-phosphate 3-phosphatidyltransferase</fullName>
        <ecNumber evidence="6 18">2.7.8.5</ecNumber>
    </recommendedName>
</protein>
<feature type="transmembrane region" description="Helical" evidence="20">
    <location>
        <begin position="7"/>
        <end position="25"/>
    </location>
</feature>
<comment type="catalytic activity">
    <reaction evidence="17">
        <text>a CDP-1,2-diacyl-sn-glycerol + sn-glycerol 3-phosphate = a 1,2-diacyl-sn-glycero-3-phospho-(1'-sn-glycero-3'-phosphate) + CMP + H(+)</text>
        <dbReference type="Rhea" id="RHEA:12593"/>
        <dbReference type="ChEBI" id="CHEBI:15378"/>
        <dbReference type="ChEBI" id="CHEBI:57597"/>
        <dbReference type="ChEBI" id="CHEBI:58332"/>
        <dbReference type="ChEBI" id="CHEBI:60110"/>
        <dbReference type="ChEBI" id="CHEBI:60377"/>
        <dbReference type="EC" id="2.7.8.5"/>
    </reaction>
</comment>
<evidence type="ECO:0000256" key="18">
    <source>
        <dbReference type="NCBIfam" id="TIGR00560"/>
    </source>
</evidence>
<evidence type="ECO:0000256" key="4">
    <source>
        <dbReference type="ARBA" id="ARBA00005189"/>
    </source>
</evidence>
<comment type="pathway">
    <text evidence="4">Lipid metabolism.</text>
</comment>
<comment type="caution">
    <text evidence="21">The sequence shown here is derived from an EMBL/GenBank/DDBJ whole genome shotgun (WGS) entry which is preliminary data.</text>
</comment>
<dbReference type="Pfam" id="PF01066">
    <property type="entry name" value="CDP-OH_P_transf"/>
    <property type="match status" value="1"/>
</dbReference>
<dbReference type="FunFam" id="1.20.120.1760:FF:000004">
    <property type="entry name" value="CDP-diacylglycerol--glycerol-3-phosphate 3-phosphatidyltransferase"/>
    <property type="match status" value="1"/>
</dbReference>
<keyword evidence="16" id="KW-1208">Phospholipid metabolism</keyword>
<evidence type="ECO:0000256" key="8">
    <source>
        <dbReference type="ARBA" id="ARBA00022475"/>
    </source>
</evidence>
<evidence type="ECO:0000313" key="22">
    <source>
        <dbReference type="Proteomes" id="UP000468766"/>
    </source>
</evidence>
<keyword evidence="10 19" id="KW-0808">Transferase</keyword>
<evidence type="ECO:0000256" key="15">
    <source>
        <dbReference type="ARBA" id="ARBA00023209"/>
    </source>
</evidence>
<dbReference type="InterPro" id="IPR004570">
    <property type="entry name" value="Phosphatidylglycerol_P_synth"/>
</dbReference>
<accession>A0A6I0F3R6</accession>
<dbReference type="UniPathway" id="UPA00084">
    <property type="reaction ID" value="UER00503"/>
</dbReference>
<evidence type="ECO:0000256" key="5">
    <source>
        <dbReference type="ARBA" id="ARBA00010441"/>
    </source>
</evidence>
<dbReference type="PIRSF" id="PIRSF000847">
    <property type="entry name" value="Phos_ph_gly_syn"/>
    <property type="match status" value="1"/>
</dbReference>
<dbReference type="InterPro" id="IPR000462">
    <property type="entry name" value="CDP-OH_P_trans"/>
</dbReference>
<name>A0A6I0F3R6_9FIRM</name>
<evidence type="ECO:0000256" key="16">
    <source>
        <dbReference type="ARBA" id="ARBA00023264"/>
    </source>
</evidence>
<dbReference type="RefSeq" id="WP_151617609.1">
    <property type="nucleotide sequence ID" value="NZ_WBXO01000001.1"/>
</dbReference>
<evidence type="ECO:0000256" key="17">
    <source>
        <dbReference type="ARBA" id="ARBA00048586"/>
    </source>
</evidence>
<dbReference type="NCBIfam" id="TIGR00560">
    <property type="entry name" value="pgsA"/>
    <property type="match status" value="1"/>
</dbReference>
<proteinExistence type="inferred from homology"/>
<evidence type="ECO:0000256" key="7">
    <source>
        <dbReference type="ARBA" id="ARBA00014944"/>
    </source>
</evidence>
<keyword evidence="8" id="KW-1003">Cell membrane</keyword>
<keyword evidence="12 20" id="KW-1133">Transmembrane helix</keyword>
<dbReference type="PANTHER" id="PTHR14269">
    <property type="entry name" value="CDP-DIACYLGLYCEROL--GLYCEROL-3-PHOSPHATE 3-PHOSPHATIDYLTRANSFERASE-RELATED"/>
    <property type="match status" value="1"/>
</dbReference>
<dbReference type="InterPro" id="IPR043130">
    <property type="entry name" value="CDP-OH_PTrfase_TM_dom"/>
</dbReference>
<feature type="transmembrane region" description="Helical" evidence="20">
    <location>
        <begin position="153"/>
        <end position="171"/>
    </location>
</feature>
<reference evidence="21 22" key="1">
    <citation type="submission" date="2019-10" db="EMBL/GenBank/DDBJ databases">
        <title>Whole-genome sequence of the extremophile Heliorestis acidaminivorans DSM 24790.</title>
        <authorList>
            <person name="Kyndt J.A."/>
            <person name="Meyer T.E."/>
        </authorList>
    </citation>
    <scope>NUCLEOTIDE SEQUENCE [LARGE SCALE GENOMIC DNA]</scope>
    <source>
        <strain evidence="21 22">DSM 24790</strain>
    </source>
</reference>
<dbReference type="EMBL" id="WBXO01000001">
    <property type="protein sequence ID" value="KAB2954163.1"/>
    <property type="molecule type" value="Genomic_DNA"/>
</dbReference>
<keyword evidence="11 20" id="KW-0812">Transmembrane</keyword>
<evidence type="ECO:0000256" key="2">
    <source>
        <dbReference type="ARBA" id="ARBA00004651"/>
    </source>
</evidence>
<keyword evidence="9" id="KW-0444">Lipid biosynthesis</keyword>
<dbReference type="GO" id="GO:0005886">
    <property type="term" value="C:plasma membrane"/>
    <property type="evidence" value="ECO:0007669"/>
    <property type="project" value="UniProtKB-SubCell"/>
</dbReference>
<keyword evidence="14 20" id="KW-0472">Membrane</keyword>
<evidence type="ECO:0000256" key="9">
    <source>
        <dbReference type="ARBA" id="ARBA00022516"/>
    </source>
</evidence>
<feature type="transmembrane region" description="Helical" evidence="20">
    <location>
        <begin position="72"/>
        <end position="96"/>
    </location>
</feature>
<organism evidence="21 22">
    <name type="scientific">Heliorestis acidaminivorans</name>
    <dbReference type="NCBI Taxonomy" id="553427"/>
    <lineage>
        <taxon>Bacteria</taxon>
        <taxon>Bacillati</taxon>
        <taxon>Bacillota</taxon>
        <taxon>Clostridia</taxon>
        <taxon>Eubacteriales</taxon>
        <taxon>Heliobacteriaceae</taxon>
        <taxon>Heliorestis</taxon>
    </lineage>
</organism>
<comment type="similarity">
    <text evidence="5 19">Belongs to the CDP-alcohol phosphatidyltransferase class-I family.</text>
</comment>